<gene>
    <name evidence="1" type="ORF">HMPREF3226_00456</name>
</gene>
<name>A0A133QK82_9BACT</name>
<sequence length="59" mass="6800">MSTNNSSIVSIEQTDIFHYFCNLIIKTKDIIRFLLITAMSLMTLSGHAQESVYSFQIQR</sequence>
<dbReference type="AlphaFoldDB" id="A0A133QK82"/>
<proteinExistence type="predicted"/>
<dbReference type="Proteomes" id="UP000070533">
    <property type="component" value="Unassembled WGS sequence"/>
</dbReference>
<accession>A0A133QK82</accession>
<reference evidence="2" key="1">
    <citation type="submission" date="2016-01" db="EMBL/GenBank/DDBJ databases">
        <authorList>
            <person name="Mitreva M."/>
            <person name="Pepin K.H."/>
            <person name="Mihindukulasuriya K.A."/>
            <person name="Fulton R."/>
            <person name="Fronick C."/>
            <person name="O'Laughlin M."/>
            <person name="Miner T."/>
            <person name="Herter B."/>
            <person name="Rosa B.A."/>
            <person name="Cordes M."/>
            <person name="Tomlinson C."/>
            <person name="Wollam A."/>
            <person name="Palsikar V.B."/>
            <person name="Mardis E.R."/>
            <person name="Wilson R.K."/>
        </authorList>
    </citation>
    <scope>NUCLEOTIDE SEQUENCE [LARGE SCALE GENOMIC DNA]</scope>
    <source>
        <strain evidence="2">MJR7716</strain>
    </source>
</reference>
<dbReference type="EMBL" id="LRQG01000018">
    <property type="protein sequence ID" value="KXA43291.1"/>
    <property type="molecule type" value="Genomic_DNA"/>
</dbReference>
<keyword evidence="2" id="KW-1185">Reference proteome</keyword>
<protein>
    <submittedName>
        <fullName evidence="1">Uncharacterized protein</fullName>
    </submittedName>
</protein>
<dbReference type="PATRIC" id="fig|28128.5.peg.458"/>
<organism evidence="1 2">
    <name type="scientific">Prevotella corporis</name>
    <dbReference type="NCBI Taxonomy" id="28128"/>
    <lineage>
        <taxon>Bacteria</taxon>
        <taxon>Pseudomonadati</taxon>
        <taxon>Bacteroidota</taxon>
        <taxon>Bacteroidia</taxon>
        <taxon>Bacteroidales</taxon>
        <taxon>Prevotellaceae</taxon>
        <taxon>Prevotella</taxon>
    </lineage>
</organism>
<evidence type="ECO:0000313" key="1">
    <source>
        <dbReference type="EMBL" id="KXA43291.1"/>
    </source>
</evidence>
<evidence type="ECO:0000313" key="2">
    <source>
        <dbReference type="Proteomes" id="UP000070533"/>
    </source>
</evidence>
<dbReference type="STRING" id="28128.HMPREF3226_00456"/>
<comment type="caution">
    <text evidence="1">The sequence shown here is derived from an EMBL/GenBank/DDBJ whole genome shotgun (WGS) entry which is preliminary data.</text>
</comment>